<feature type="region of interest" description="Disordered" evidence="1">
    <location>
        <begin position="50"/>
        <end position="72"/>
    </location>
</feature>
<dbReference type="VEuPathDB" id="VectorBase:AMEM000541"/>
<keyword evidence="4" id="KW-1185">Reference proteome</keyword>
<organism evidence="3 4">
    <name type="scientific">Anopheles merus</name>
    <name type="common">Mosquito</name>
    <dbReference type="NCBI Taxonomy" id="30066"/>
    <lineage>
        <taxon>Eukaryota</taxon>
        <taxon>Metazoa</taxon>
        <taxon>Ecdysozoa</taxon>
        <taxon>Arthropoda</taxon>
        <taxon>Hexapoda</taxon>
        <taxon>Insecta</taxon>
        <taxon>Pterygota</taxon>
        <taxon>Neoptera</taxon>
        <taxon>Endopterygota</taxon>
        <taxon>Diptera</taxon>
        <taxon>Nematocera</taxon>
        <taxon>Culicoidea</taxon>
        <taxon>Culicidae</taxon>
        <taxon>Anophelinae</taxon>
        <taxon>Anopheles</taxon>
    </lineage>
</organism>
<dbReference type="Proteomes" id="UP000075903">
    <property type="component" value="Unassembled WGS sequence"/>
</dbReference>
<name>A0A182UMR8_ANOME</name>
<dbReference type="EnsemblMetazoa" id="AMEM000541-RA">
    <property type="protein sequence ID" value="AMEM000541-PA"/>
    <property type="gene ID" value="AMEM000541"/>
</dbReference>
<dbReference type="InterPro" id="IPR021922">
    <property type="entry name" value="Par3/HAL_N"/>
</dbReference>
<reference evidence="3" key="1">
    <citation type="submission" date="2020-05" db="UniProtKB">
        <authorList>
            <consortium name="EnsemblMetazoa"/>
        </authorList>
    </citation>
    <scope>IDENTIFICATION</scope>
    <source>
        <strain evidence="3">MAF</strain>
    </source>
</reference>
<dbReference type="Gene3D" id="3.10.20.90">
    <property type="entry name" value="Phosphatidylinositol 3-kinase Catalytic Subunit, Chain A, domain 1"/>
    <property type="match status" value="1"/>
</dbReference>
<feature type="domain" description="Par3/HAL N-terminal" evidence="2">
    <location>
        <begin position="1"/>
        <end position="38"/>
    </location>
</feature>
<proteinExistence type="predicted"/>
<evidence type="ECO:0000259" key="2">
    <source>
        <dbReference type="Pfam" id="PF12053"/>
    </source>
</evidence>
<sequence length="72" mass="8178">MKVTVCFGETRFVVPCPPGTTVQKLEQEAILRYKRKVSIDLDADTGLLSLQPRNREGFPSEQPQKDVLQYDP</sequence>
<protein>
    <submittedName>
        <fullName evidence="3">Par3_HAL_N_term domain-containing protein</fullName>
    </submittedName>
</protein>
<evidence type="ECO:0000313" key="4">
    <source>
        <dbReference type="Proteomes" id="UP000075903"/>
    </source>
</evidence>
<evidence type="ECO:0000313" key="3">
    <source>
        <dbReference type="EnsemblMetazoa" id="AMEM000541-PA"/>
    </source>
</evidence>
<dbReference type="Pfam" id="PF12053">
    <property type="entry name" value="Par3_HAL_N_term"/>
    <property type="match status" value="1"/>
</dbReference>
<evidence type="ECO:0000256" key="1">
    <source>
        <dbReference type="SAM" id="MobiDB-lite"/>
    </source>
</evidence>
<accession>A0A182UMR8</accession>
<dbReference type="AlphaFoldDB" id="A0A182UMR8"/>